<keyword evidence="1" id="KW-0812">Transmembrane</keyword>
<organism evidence="2 3">
    <name type="scientific">Paenibacillus solisilvae</name>
    <dbReference type="NCBI Taxonomy" id="2486751"/>
    <lineage>
        <taxon>Bacteria</taxon>
        <taxon>Bacillati</taxon>
        <taxon>Bacillota</taxon>
        <taxon>Bacilli</taxon>
        <taxon>Bacillales</taxon>
        <taxon>Paenibacillaceae</taxon>
        <taxon>Paenibacillus</taxon>
    </lineage>
</organism>
<reference evidence="3" key="1">
    <citation type="journal article" date="2019" name="Int. J. Syst. Evol. Microbiol.">
        <title>The Global Catalogue of Microorganisms (GCM) 10K type strain sequencing project: providing services to taxonomists for standard genome sequencing and annotation.</title>
        <authorList>
            <consortium name="The Broad Institute Genomics Platform"/>
            <consortium name="The Broad Institute Genome Sequencing Center for Infectious Disease"/>
            <person name="Wu L."/>
            <person name="Ma J."/>
        </authorList>
    </citation>
    <scope>NUCLEOTIDE SEQUENCE [LARGE SCALE GENOMIC DNA]</scope>
    <source>
        <strain evidence="3">CGMCC 1.3240</strain>
    </source>
</reference>
<accession>A0ABW0W6L4</accession>
<keyword evidence="1" id="KW-0472">Membrane</keyword>
<sequence length="243" mass="26575">MNGLKWVGWTFMVVAVLMIGYGAKVTLDGGNSDGNCYAEIEWVDFLMLDDIMYTYNGDGTKEASAAQQGEKVGEVAYMLSDHACTDHVSKNGDAAFLPIGTPIYEMQGYRSSYRVIADGKMYEVSRNPHAKTLGDLWDIKGKITTVSLASGMDGSTIGDFMPEASAIVAKELLPLAYVGFDEIYKNNDPEYGIFLRVHLKDGTSLGMVFYEKANAFTAGAYGTETLRMVIVSERTRIKKAAGM</sequence>
<evidence type="ECO:0000313" key="3">
    <source>
        <dbReference type="Proteomes" id="UP001596047"/>
    </source>
</evidence>
<protein>
    <submittedName>
        <fullName evidence="2">Uncharacterized protein</fullName>
    </submittedName>
</protein>
<keyword evidence="3" id="KW-1185">Reference proteome</keyword>
<comment type="caution">
    <text evidence="2">The sequence shown here is derived from an EMBL/GenBank/DDBJ whole genome shotgun (WGS) entry which is preliminary data.</text>
</comment>
<dbReference type="Proteomes" id="UP001596047">
    <property type="component" value="Unassembled WGS sequence"/>
</dbReference>
<evidence type="ECO:0000256" key="1">
    <source>
        <dbReference type="SAM" id="Phobius"/>
    </source>
</evidence>
<dbReference type="RefSeq" id="WP_379192632.1">
    <property type="nucleotide sequence ID" value="NZ_JBHSOW010000135.1"/>
</dbReference>
<proteinExistence type="predicted"/>
<name>A0ABW0W6L4_9BACL</name>
<dbReference type="EMBL" id="JBHSOW010000135">
    <property type="protein sequence ID" value="MFC5653752.1"/>
    <property type="molecule type" value="Genomic_DNA"/>
</dbReference>
<evidence type="ECO:0000313" key="2">
    <source>
        <dbReference type="EMBL" id="MFC5653752.1"/>
    </source>
</evidence>
<keyword evidence="1" id="KW-1133">Transmembrane helix</keyword>
<gene>
    <name evidence="2" type="ORF">ACFPYJ_32495</name>
</gene>
<feature type="transmembrane region" description="Helical" evidence="1">
    <location>
        <begin position="6"/>
        <end position="23"/>
    </location>
</feature>